<feature type="signal peptide" evidence="1">
    <location>
        <begin position="1"/>
        <end position="17"/>
    </location>
</feature>
<feature type="chain" id="PRO_5047029796" evidence="1">
    <location>
        <begin position="18"/>
        <end position="136"/>
    </location>
</feature>
<gene>
    <name evidence="3" type="ORF">ACFQU8_09315</name>
</gene>
<keyword evidence="4" id="KW-1185">Reference proteome</keyword>
<accession>A0ABW2UXR3</accession>
<dbReference type="PROSITE" id="PS51257">
    <property type="entry name" value="PROKAR_LIPOPROTEIN"/>
    <property type="match status" value="1"/>
</dbReference>
<evidence type="ECO:0000313" key="4">
    <source>
        <dbReference type="Proteomes" id="UP001596620"/>
    </source>
</evidence>
<keyword evidence="1" id="KW-0732">Signal</keyword>
<comment type="caution">
    <text evidence="3">The sequence shown here is derived from an EMBL/GenBank/DDBJ whole genome shotgun (WGS) entry which is preliminary data.</text>
</comment>
<dbReference type="Proteomes" id="UP001596620">
    <property type="component" value="Unassembled WGS sequence"/>
</dbReference>
<reference evidence="4" key="1">
    <citation type="journal article" date="2019" name="Int. J. Syst. Evol. Microbiol.">
        <title>The Global Catalogue of Microorganisms (GCM) 10K type strain sequencing project: providing services to taxonomists for standard genome sequencing and annotation.</title>
        <authorList>
            <consortium name="The Broad Institute Genomics Platform"/>
            <consortium name="The Broad Institute Genome Sequencing Center for Infectious Disease"/>
            <person name="Wu L."/>
            <person name="Ma J."/>
        </authorList>
    </citation>
    <scope>NUCLEOTIDE SEQUENCE [LARGE SCALE GENOMIC DNA]</scope>
    <source>
        <strain evidence="4">JCM 30234</strain>
    </source>
</reference>
<dbReference type="Pfam" id="PF13115">
    <property type="entry name" value="YtkA"/>
    <property type="match status" value="1"/>
</dbReference>
<dbReference type="EMBL" id="JBHTGR010000024">
    <property type="protein sequence ID" value="MFC7747430.1"/>
    <property type="molecule type" value="Genomic_DNA"/>
</dbReference>
<name>A0ABW2UXR3_9BACI</name>
<proteinExistence type="predicted"/>
<feature type="domain" description="YtkA-like" evidence="2">
    <location>
        <begin position="40"/>
        <end position="122"/>
    </location>
</feature>
<sequence>MKRLLVLITACSLMFLAACSSTNDDNANNSKNDEEAEESLKPLEVEFLTKADAFHTGKEGTIKTKVTKGDENVADADEVQFEIWKGENQDTSEKFEPENKGKGIYALKHTFNDKGTYKVIAHTTARDSHAMPKQEF</sequence>
<organism evidence="3 4">
    <name type="scientific">Lentibacillus kimchii</name>
    <dbReference type="NCBI Taxonomy" id="1542911"/>
    <lineage>
        <taxon>Bacteria</taxon>
        <taxon>Bacillati</taxon>
        <taxon>Bacillota</taxon>
        <taxon>Bacilli</taxon>
        <taxon>Bacillales</taxon>
        <taxon>Bacillaceae</taxon>
        <taxon>Lentibacillus</taxon>
    </lineage>
</organism>
<protein>
    <submittedName>
        <fullName evidence="3">FixH family protein</fullName>
    </submittedName>
</protein>
<evidence type="ECO:0000259" key="2">
    <source>
        <dbReference type="Pfam" id="PF13115"/>
    </source>
</evidence>
<evidence type="ECO:0000256" key="1">
    <source>
        <dbReference type="SAM" id="SignalP"/>
    </source>
</evidence>
<dbReference type="RefSeq" id="WP_382359065.1">
    <property type="nucleotide sequence ID" value="NZ_JBHTGR010000024.1"/>
</dbReference>
<dbReference type="InterPro" id="IPR032693">
    <property type="entry name" value="YtkA-like_dom"/>
</dbReference>
<evidence type="ECO:0000313" key="3">
    <source>
        <dbReference type="EMBL" id="MFC7747430.1"/>
    </source>
</evidence>